<accession>A0ACC4CE60</accession>
<evidence type="ECO:0000313" key="2">
    <source>
        <dbReference type="Proteomes" id="UP000309997"/>
    </source>
</evidence>
<name>A0ACC4CE60_POPAL</name>
<sequence length="181" mass="20637">EQSTINGSNIDVHVKPEIEIKIDALIITSKEQNGYQAEVDQPSQSSILTRTHAGYFRISLSFGTQALLRKVLSEPNNNGSKDVWHVFRMLPSIAFLLLWWSALLILNSLSLIYVLKCFFHFNLVKQEFLHYTGVNYLYAPWISWFLLLQSSPISVSEIVPYFVVCSIFSVPIVMLDIKLGL</sequence>
<dbReference type="EMBL" id="RCHU02000004">
    <property type="protein sequence ID" value="KAL3596125.1"/>
    <property type="molecule type" value="Genomic_DNA"/>
</dbReference>
<feature type="non-terminal residue" evidence="1">
    <location>
        <position position="1"/>
    </location>
</feature>
<keyword evidence="2" id="KW-1185">Reference proteome</keyword>
<proteinExistence type="predicted"/>
<dbReference type="Proteomes" id="UP000309997">
    <property type="component" value="Unassembled WGS sequence"/>
</dbReference>
<reference evidence="1 2" key="1">
    <citation type="journal article" date="2024" name="Plant Biotechnol. J.">
        <title>Genome and CRISPR/Cas9 system of a widespread forest tree (Populus alba) in the world.</title>
        <authorList>
            <person name="Liu Y.J."/>
            <person name="Jiang P.F."/>
            <person name="Han X.M."/>
            <person name="Li X.Y."/>
            <person name="Wang H.M."/>
            <person name="Wang Y.J."/>
            <person name="Wang X.X."/>
            <person name="Zeng Q.Y."/>
        </authorList>
    </citation>
    <scope>NUCLEOTIDE SEQUENCE [LARGE SCALE GENOMIC DNA]</scope>
    <source>
        <strain evidence="2">cv. PAL-ZL1</strain>
    </source>
</reference>
<organism evidence="1 2">
    <name type="scientific">Populus alba</name>
    <name type="common">White poplar</name>
    <dbReference type="NCBI Taxonomy" id="43335"/>
    <lineage>
        <taxon>Eukaryota</taxon>
        <taxon>Viridiplantae</taxon>
        <taxon>Streptophyta</taxon>
        <taxon>Embryophyta</taxon>
        <taxon>Tracheophyta</taxon>
        <taxon>Spermatophyta</taxon>
        <taxon>Magnoliopsida</taxon>
        <taxon>eudicotyledons</taxon>
        <taxon>Gunneridae</taxon>
        <taxon>Pentapetalae</taxon>
        <taxon>rosids</taxon>
        <taxon>fabids</taxon>
        <taxon>Malpighiales</taxon>
        <taxon>Salicaceae</taxon>
        <taxon>Saliceae</taxon>
        <taxon>Populus</taxon>
    </lineage>
</organism>
<evidence type="ECO:0000313" key="1">
    <source>
        <dbReference type="EMBL" id="KAL3596125.1"/>
    </source>
</evidence>
<gene>
    <name evidence="1" type="ORF">D5086_007762</name>
</gene>
<comment type="caution">
    <text evidence="1">The sequence shown here is derived from an EMBL/GenBank/DDBJ whole genome shotgun (WGS) entry which is preliminary data.</text>
</comment>
<protein>
    <submittedName>
        <fullName evidence="1">Uncharacterized protein</fullName>
    </submittedName>
</protein>